<accession>A0A5N6QD55</accession>
<feature type="transmembrane region" description="Helical" evidence="3">
    <location>
        <begin position="77"/>
        <end position="97"/>
    </location>
</feature>
<organism evidence="5 6">
    <name type="scientific">Carpinus fangiana</name>
    <dbReference type="NCBI Taxonomy" id="176857"/>
    <lineage>
        <taxon>Eukaryota</taxon>
        <taxon>Viridiplantae</taxon>
        <taxon>Streptophyta</taxon>
        <taxon>Embryophyta</taxon>
        <taxon>Tracheophyta</taxon>
        <taxon>Spermatophyta</taxon>
        <taxon>Magnoliopsida</taxon>
        <taxon>eudicotyledons</taxon>
        <taxon>Gunneridae</taxon>
        <taxon>Pentapetalae</taxon>
        <taxon>rosids</taxon>
        <taxon>fabids</taxon>
        <taxon>Fagales</taxon>
        <taxon>Betulaceae</taxon>
        <taxon>Carpinus</taxon>
    </lineage>
</organism>
<evidence type="ECO:0000313" key="5">
    <source>
        <dbReference type="EMBL" id="KAE7997107.1"/>
    </source>
</evidence>
<reference evidence="5 6" key="1">
    <citation type="submission" date="2019-06" db="EMBL/GenBank/DDBJ databases">
        <title>A chromosomal-level reference genome of Carpinus fangiana (Coryloideae, Betulaceae).</title>
        <authorList>
            <person name="Yang X."/>
            <person name="Wang Z."/>
            <person name="Zhang L."/>
            <person name="Hao G."/>
            <person name="Liu J."/>
            <person name="Yang Y."/>
        </authorList>
    </citation>
    <scope>NUCLEOTIDE SEQUENCE [LARGE SCALE GENOMIC DNA]</scope>
    <source>
        <strain evidence="5">Cfa_2016G</strain>
        <tissue evidence="5">Leaf</tissue>
    </source>
</reference>
<name>A0A5N6QD55_9ROSI</name>
<evidence type="ECO:0000313" key="6">
    <source>
        <dbReference type="Proteomes" id="UP000327013"/>
    </source>
</evidence>
<dbReference type="PANTHER" id="PTHR46635">
    <property type="entry name" value="GLYCOSYL TRANSFERASE FAMILY 1 PROTEIN"/>
    <property type="match status" value="1"/>
</dbReference>
<keyword evidence="1" id="KW-0808">Transferase</keyword>
<dbReference type="EMBL" id="CM017321">
    <property type="protein sequence ID" value="KAE7997107.1"/>
    <property type="molecule type" value="Genomic_DNA"/>
</dbReference>
<dbReference type="Gene3D" id="3.40.50.2000">
    <property type="entry name" value="Glycogen Phosphorylase B"/>
    <property type="match status" value="1"/>
</dbReference>
<keyword evidence="6" id="KW-1185">Reference proteome</keyword>
<dbReference type="PANTHER" id="PTHR46635:SF2">
    <property type="entry name" value="GLYCOSYL TRANSFERASE FAMILY 1 DOMAIN-CONTAINING PROTEIN"/>
    <property type="match status" value="1"/>
</dbReference>
<dbReference type="AlphaFoldDB" id="A0A5N6QD55"/>
<evidence type="ECO:0000259" key="4">
    <source>
        <dbReference type="Pfam" id="PF00534"/>
    </source>
</evidence>
<proteinExistence type="predicted"/>
<evidence type="ECO:0000256" key="2">
    <source>
        <dbReference type="SAM" id="MobiDB-lite"/>
    </source>
</evidence>
<feature type="region of interest" description="Disordered" evidence="2">
    <location>
        <begin position="1"/>
        <end position="25"/>
    </location>
</feature>
<gene>
    <name evidence="5" type="ORF">FH972_001769</name>
</gene>
<keyword evidence="3" id="KW-0812">Transmembrane</keyword>
<keyword evidence="1" id="KW-0328">Glycosyltransferase</keyword>
<dbReference type="GO" id="GO:0016757">
    <property type="term" value="F:glycosyltransferase activity"/>
    <property type="evidence" value="ECO:0007669"/>
    <property type="project" value="UniProtKB-KW"/>
</dbReference>
<dbReference type="OrthoDB" id="1592604at2759"/>
<protein>
    <recommendedName>
        <fullName evidence="4">Glycosyl transferase family 1 domain-containing protein</fullName>
    </recommendedName>
</protein>
<sequence length="1037" mass="118211">MARNTSPHEDDDNNGGNGGASNDLGFHSIRDRYPVKRNPIHHREPAKASTDRSLFLRGRSHPSRFNRKGLLWLKGKSTFYSVVIFAVFLFAMASMVLQSSITSVFRQSGDRGRSLRDGLRFGSALKFVPARVSRSDGLDSLRLEPRIGVRAPRLALILGDMKKNPQSLMLITVIKNLQRLGYVVKIFALKDGKARIMWEKIGGRLSIFGPEQYGHIDWLIFEGIIVDSLEAKEAISSLMQEPFCSVPLVWIIHEDTLANRLPAYEEMGWKHLVSHWKTAFSRANVIVFPDFTLPMLYSVLDTGNFFVIPGSPVDVWASESYLNTQSKYQLRKDNGFSEDDMLVVVIGSSFFHNDLSWDYAVAMHAIGPLLIKYAKRKDAGSSFKFVFLCGNSTNGYDDALKEVASRLGLIHGSVRHYGFDSDVNNVLSMADIALYGSDQDVQGFPPLLIRAMTFGIPVIAPDFPILKKYIVGGVHGLFFPKHNPDALMRAFSLLISNGKLSKFAQAVASSGRLLARNMLASECITGYARVLENVLNFSSDVMLPGPISQLQQGSWEWNLFREEIQVRTGDMRYIDEKDTFLRKFSVVDALEDEFTNFVHSTNVSENGTDILSQDIPTKQDWDVLSEVESTEEYEKLEMEELEERMERNLGDWDEIYRNVRKSEKLKFEANERDEGELERTGQPVCIYEIYSGAGSWPFLHHGSLYRGLSLSSRALRLRADDVDAVGRLPILNDSYYRDILCEIGGMFSIANRVDNIHGRPWIGFQSWRAAGRKASLSLKAEKVLEDTIQENTKGDVIYFWARLDMDGVMESNDVLTFWSKCDILNGGNCRSGFEDAFRRMYGLPLNVEGLPPMPEDGGLWSTLHSWVMPTPSFLEFVMFSRMFVDSLDALHTNSSKISMCLLGSSELEKKHCYCRLLELLVNVWAYHSARKMVYMDPHTGSLKEQHPIEHRKGFMWAKYFNFTLLKSMDEDLAEAADDDDHPHEMWLWPLTGEVHWQGIYEREREERYRLKMDKKRKTKEKLFDRMRHGYKQKSLGG</sequence>
<feature type="domain" description="Glycosyl transferase family 1" evidence="4">
    <location>
        <begin position="380"/>
        <end position="501"/>
    </location>
</feature>
<dbReference type="Pfam" id="PF00534">
    <property type="entry name" value="Glycos_transf_1"/>
    <property type="match status" value="1"/>
</dbReference>
<keyword evidence="3" id="KW-1133">Transmembrane helix</keyword>
<evidence type="ECO:0000256" key="3">
    <source>
        <dbReference type="SAM" id="Phobius"/>
    </source>
</evidence>
<dbReference type="InterPro" id="IPR001296">
    <property type="entry name" value="Glyco_trans_1"/>
</dbReference>
<dbReference type="Proteomes" id="UP000327013">
    <property type="component" value="Chromosome 1"/>
</dbReference>
<dbReference type="SUPFAM" id="SSF53756">
    <property type="entry name" value="UDP-Glycosyltransferase/glycogen phosphorylase"/>
    <property type="match status" value="1"/>
</dbReference>
<evidence type="ECO:0000256" key="1">
    <source>
        <dbReference type="ARBA" id="ARBA00022676"/>
    </source>
</evidence>
<keyword evidence="3" id="KW-0472">Membrane</keyword>